<dbReference type="Proteomes" id="UP000249057">
    <property type="component" value="Unassembled WGS sequence"/>
</dbReference>
<sequence length="90" mass="9856">MESILQGQQARGSEDFLVNNYFGSFNAVNIIILIIFNPARGRLPGDDGLWSVLVSYRLLVQSWVTLVAIGHPIPTKSCSSMSIDPVGSNY</sequence>
<name>A0ACD1GNV5_9EURO</name>
<evidence type="ECO:0000313" key="2">
    <source>
        <dbReference type="Proteomes" id="UP000249057"/>
    </source>
</evidence>
<accession>A0ACD1GNV5</accession>
<protein>
    <submittedName>
        <fullName evidence="1">Uncharacterized protein</fullName>
    </submittedName>
</protein>
<gene>
    <name evidence="1" type="ORF">BO95DRAFT_115769</name>
</gene>
<organism evidence="1 2">
    <name type="scientific">Aspergillus brunneoviolaceus CBS 621.78</name>
    <dbReference type="NCBI Taxonomy" id="1450534"/>
    <lineage>
        <taxon>Eukaryota</taxon>
        <taxon>Fungi</taxon>
        <taxon>Dikarya</taxon>
        <taxon>Ascomycota</taxon>
        <taxon>Pezizomycotina</taxon>
        <taxon>Eurotiomycetes</taxon>
        <taxon>Eurotiomycetidae</taxon>
        <taxon>Eurotiales</taxon>
        <taxon>Aspergillaceae</taxon>
        <taxon>Aspergillus</taxon>
        <taxon>Aspergillus subgen. Circumdati</taxon>
    </lineage>
</organism>
<proteinExistence type="predicted"/>
<dbReference type="EMBL" id="KZ825312">
    <property type="protein sequence ID" value="RAH50860.1"/>
    <property type="molecule type" value="Genomic_DNA"/>
</dbReference>
<keyword evidence="2" id="KW-1185">Reference proteome</keyword>
<evidence type="ECO:0000313" key="1">
    <source>
        <dbReference type="EMBL" id="RAH50860.1"/>
    </source>
</evidence>
<reference evidence="1" key="1">
    <citation type="submission" date="2018-02" db="EMBL/GenBank/DDBJ databases">
        <title>The genomes of Aspergillus section Nigri reveals drivers in fungal speciation.</title>
        <authorList>
            <consortium name="DOE Joint Genome Institute"/>
            <person name="Vesth T.C."/>
            <person name="Nybo J."/>
            <person name="Theobald S."/>
            <person name="Brandl J."/>
            <person name="Frisvad J.C."/>
            <person name="Nielsen K.F."/>
            <person name="Lyhne E.K."/>
            <person name="Kogle M.E."/>
            <person name="Kuo A."/>
            <person name="Riley R."/>
            <person name="Clum A."/>
            <person name="Nolan M."/>
            <person name="Lipzen A."/>
            <person name="Salamov A."/>
            <person name="Henrissat B."/>
            <person name="Wiebenga A."/>
            <person name="De vries R.P."/>
            <person name="Grigoriev I.V."/>
            <person name="Mortensen U.H."/>
            <person name="Andersen M.R."/>
            <person name="Baker S.E."/>
        </authorList>
    </citation>
    <scope>NUCLEOTIDE SEQUENCE</scope>
    <source>
        <strain evidence="1">CBS 621.78</strain>
    </source>
</reference>